<organism evidence="7 8">
    <name type="scientific">Azonexus hydrophilus</name>
    <dbReference type="NCBI Taxonomy" id="418702"/>
    <lineage>
        <taxon>Bacteria</taxon>
        <taxon>Pseudomonadati</taxon>
        <taxon>Pseudomonadota</taxon>
        <taxon>Betaproteobacteria</taxon>
        <taxon>Rhodocyclales</taxon>
        <taxon>Azonexaceae</taxon>
        <taxon>Azonexus</taxon>
    </lineage>
</organism>
<keyword evidence="3 5" id="KW-1133">Transmembrane helix</keyword>
<evidence type="ECO:0000256" key="2">
    <source>
        <dbReference type="ARBA" id="ARBA00022692"/>
    </source>
</evidence>
<dbReference type="PANTHER" id="PTHR37422">
    <property type="entry name" value="TEICHURONIC ACID BIOSYNTHESIS PROTEIN TUAE"/>
    <property type="match status" value="1"/>
</dbReference>
<feature type="transmembrane region" description="Helical" evidence="5">
    <location>
        <begin position="81"/>
        <end position="105"/>
    </location>
</feature>
<dbReference type="Pfam" id="PF04932">
    <property type="entry name" value="Wzy_C"/>
    <property type="match status" value="1"/>
</dbReference>
<keyword evidence="8" id="KW-1185">Reference proteome</keyword>
<evidence type="ECO:0000313" key="7">
    <source>
        <dbReference type="EMBL" id="WZJ20509.1"/>
    </source>
</evidence>
<dbReference type="EMBL" id="CP151406">
    <property type="protein sequence ID" value="WZJ20509.1"/>
    <property type="molecule type" value="Genomic_DNA"/>
</dbReference>
<feature type="transmembrane region" description="Helical" evidence="5">
    <location>
        <begin position="270"/>
        <end position="289"/>
    </location>
</feature>
<comment type="subcellular location">
    <subcellularLocation>
        <location evidence="1">Membrane</location>
        <topology evidence="1">Multi-pass membrane protein</topology>
    </subcellularLocation>
</comment>
<keyword evidence="4 5" id="KW-0472">Membrane</keyword>
<dbReference type="Proteomes" id="UP001479520">
    <property type="component" value="Chromosome"/>
</dbReference>
<dbReference type="InterPro" id="IPR051533">
    <property type="entry name" value="WaaL-like"/>
</dbReference>
<feature type="transmembrane region" description="Helical" evidence="5">
    <location>
        <begin position="41"/>
        <end position="61"/>
    </location>
</feature>
<protein>
    <submittedName>
        <fullName evidence="7">O-antigen ligase family protein</fullName>
    </submittedName>
</protein>
<accession>A0ABZ2XD01</accession>
<feature type="transmembrane region" description="Helical" evidence="5">
    <location>
        <begin position="429"/>
        <end position="447"/>
    </location>
</feature>
<gene>
    <name evidence="7" type="ORF">AADV58_11145</name>
</gene>
<feature type="transmembrane region" description="Helical" evidence="5">
    <location>
        <begin position="158"/>
        <end position="184"/>
    </location>
</feature>
<evidence type="ECO:0000313" key="8">
    <source>
        <dbReference type="Proteomes" id="UP001479520"/>
    </source>
</evidence>
<feature type="transmembrane region" description="Helical" evidence="5">
    <location>
        <begin position="204"/>
        <end position="224"/>
    </location>
</feature>
<feature type="transmembrane region" description="Helical" evidence="5">
    <location>
        <begin position="125"/>
        <end position="146"/>
    </location>
</feature>
<feature type="transmembrane region" description="Helical" evidence="5">
    <location>
        <begin position="453"/>
        <end position="473"/>
    </location>
</feature>
<reference evidence="7 8" key="1">
    <citation type="submission" date="2024-04" db="EMBL/GenBank/DDBJ databases">
        <title>Dissimilatory iodate-reducing microorganisms contribute to the enrichment of iodine in groundwater.</title>
        <authorList>
            <person name="Jiang Z."/>
        </authorList>
    </citation>
    <scope>NUCLEOTIDE SEQUENCE [LARGE SCALE GENOMIC DNA]</scope>
    <source>
        <strain evidence="7 8">NCP973</strain>
    </source>
</reference>
<dbReference type="PANTHER" id="PTHR37422:SF13">
    <property type="entry name" value="LIPOPOLYSACCHARIDE BIOSYNTHESIS PROTEIN PA4999-RELATED"/>
    <property type="match status" value="1"/>
</dbReference>
<evidence type="ECO:0000259" key="6">
    <source>
        <dbReference type="Pfam" id="PF04932"/>
    </source>
</evidence>
<evidence type="ECO:0000256" key="4">
    <source>
        <dbReference type="ARBA" id="ARBA00023136"/>
    </source>
</evidence>
<dbReference type="RefSeq" id="WP_341743198.1">
    <property type="nucleotide sequence ID" value="NZ_CP151406.1"/>
</dbReference>
<evidence type="ECO:0000256" key="5">
    <source>
        <dbReference type="SAM" id="Phobius"/>
    </source>
</evidence>
<feature type="transmembrane region" description="Helical" evidence="5">
    <location>
        <begin position="296"/>
        <end position="317"/>
    </location>
</feature>
<feature type="transmembrane region" description="Helical" evidence="5">
    <location>
        <begin position="19"/>
        <end position="35"/>
    </location>
</feature>
<dbReference type="GO" id="GO:0016874">
    <property type="term" value="F:ligase activity"/>
    <property type="evidence" value="ECO:0007669"/>
    <property type="project" value="UniProtKB-KW"/>
</dbReference>
<keyword evidence="7" id="KW-0436">Ligase</keyword>
<name>A0ABZ2XD01_9RHOO</name>
<evidence type="ECO:0000256" key="1">
    <source>
        <dbReference type="ARBA" id="ARBA00004141"/>
    </source>
</evidence>
<keyword evidence="2 5" id="KW-0812">Transmembrane</keyword>
<sequence length="486" mass="53120">MPESPAASYRSSDSVRDQWVFYGLLGLLCWIPLPLGSNRTFAAGIVIVWAVLLLGGALFAWRNHAAAMAERLRPLRWPIVLLGLFVLIPWIQIFPWPAGVIGALSPEALAVWDGVGPPRFTLDPYQTQFFAALSFAYWAVFVVALLTIRSHRRLDLLALVIVGSGVFQAIIGALLFSFGANYTLFFSEVIHDRVRGSFVYHNHMAGYMELCLSVGIGLMLARLGDDSSGSRHWRSRMRGAIDFMLSPKMLLRLMLVIMVIALVLTRSRMGNGGFFAALIVVGLLYIVLSRKTAPKAVALIASLIIIDVVVIGTWVGLEKVVSRVQETSMTIEGEGREESVELRLSAARHAMDMVQDFPVLGTGAGSFYGTYLRYRTPREGYFDHAHNDYVEIAADFGLPGLGLLGAFVALTLAAGVRVLVKRRSSLPRGIAFGSLMAMVALIIHSWVDFNLQIPANALTLVVIMAMAWCAGALPSGGGQGRRRPSE</sequence>
<feature type="transmembrane region" description="Helical" evidence="5">
    <location>
        <begin position="245"/>
        <end position="264"/>
    </location>
</feature>
<evidence type="ECO:0000256" key="3">
    <source>
        <dbReference type="ARBA" id="ARBA00022989"/>
    </source>
</evidence>
<dbReference type="InterPro" id="IPR007016">
    <property type="entry name" value="O-antigen_ligase-rel_domated"/>
</dbReference>
<feature type="transmembrane region" description="Helical" evidence="5">
    <location>
        <begin position="396"/>
        <end position="420"/>
    </location>
</feature>
<feature type="domain" description="O-antigen ligase-related" evidence="6">
    <location>
        <begin position="253"/>
        <end position="404"/>
    </location>
</feature>
<proteinExistence type="predicted"/>